<organism evidence="2 3">
    <name type="scientific">Pythium insidiosum</name>
    <name type="common">Pythiosis disease agent</name>
    <dbReference type="NCBI Taxonomy" id="114742"/>
    <lineage>
        <taxon>Eukaryota</taxon>
        <taxon>Sar</taxon>
        <taxon>Stramenopiles</taxon>
        <taxon>Oomycota</taxon>
        <taxon>Peronosporomycetes</taxon>
        <taxon>Pythiales</taxon>
        <taxon>Pythiaceae</taxon>
        <taxon>Pythium</taxon>
    </lineage>
</organism>
<sequence length="206" mass="24079">MLSPAHRAPYDAESAFGDAPMPVKPSRDLRRRPSRLGRWLSHVRERLVMKLVCCAPASVVFEIELEDEDFQRPEDTTVKQLPLARQKSASIAPVSRPLQRLQSSDRELDIPTNEELEQLERLPIDLSFVLRDDDDEEEEEDEKALSRLIQQRAARLIQRRWRQFLLENPATDDKTDTEDAVPSTRGPKTRRRRCRKHRGRKKKRSH</sequence>
<feature type="region of interest" description="Disordered" evidence="1">
    <location>
        <begin position="1"/>
        <end position="30"/>
    </location>
</feature>
<reference evidence="2" key="1">
    <citation type="submission" date="2021-12" db="EMBL/GenBank/DDBJ databases">
        <title>Prjna785345.</title>
        <authorList>
            <person name="Rujirawat T."/>
            <person name="Krajaejun T."/>
        </authorList>
    </citation>
    <scope>NUCLEOTIDE SEQUENCE</scope>
    <source>
        <strain evidence="2">Pi057C3</strain>
    </source>
</reference>
<accession>A0AAD5M7C4</accession>
<comment type="caution">
    <text evidence="2">The sequence shown here is derived from an EMBL/GenBank/DDBJ whole genome shotgun (WGS) entry which is preliminary data.</text>
</comment>
<evidence type="ECO:0000313" key="2">
    <source>
        <dbReference type="EMBL" id="KAJ0407235.1"/>
    </source>
</evidence>
<protein>
    <submittedName>
        <fullName evidence="2">Uncharacterized protein</fullName>
    </submittedName>
</protein>
<name>A0AAD5M7C4_PYTIN</name>
<feature type="region of interest" description="Disordered" evidence="1">
    <location>
        <begin position="167"/>
        <end position="206"/>
    </location>
</feature>
<feature type="compositionally biased region" description="Basic residues" evidence="1">
    <location>
        <begin position="187"/>
        <end position="206"/>
    </location>
</feature>
<gene>
    <name evidence="2" type="ORF">P43SY_008010</name>
</gene>
<dbReference type="EMBL" id="JAKCXM010000023">
    <property type="protein sequence ID" value="KAJ0407235.1"/>
    <property type="molecule type" value="Genomic_DNA"/>
</dbReference>
<proteinExistence type="predicted"/>
<keyword evidence="3" id="KW-1185">Reference proteome</keyword>
<dbReference type="AlphaFoldDB" id="A0AAD5M7C4"/>
<evidence type="ECO:0000313" key="3">
    <source>
        <dbReference type="Proteomes" id="UP001209570"/>
    </source>
</evidence>
<evidence type="ECO:0000256" key="1">
    <source>
        <dbReference type="SAM" id="MobiDB-lite"/>
    </source>
</evidence>
<dbReference type="Proteomes" id="UP001209570">
    <property type="component" value="Unassembled WGS sequence"/>
</dbReference>